<dbReference type="AlphaFoldDB" id="R8BGV5"/>
<gene>
    <name evidence="2" type="ORF">UCRPA7_6002</name>
</gene>
<dbReference type="EMBL" id="KB933216">
    <property type="protein sequence ID" value="EON98462.1"/>
    <property type="molecule type" value="Genomic_DNA"/>
</dbReference>
<dbReference type="RefSeq" id="XP_007916735.1">
    <property type="nucleotide sequence ID" value="XM_007918544.1"/>
</dbReference>
<reference evidence="3" key="1">
    <citation type="journal article" date="2013" name="Genome Announc.">
        <title>Draft genome sequence of the ascomycete Phaeoacremonium aleophilum strain UCR-PA7, a causal agent of the esca disease complex in grapevines.</title>
        <authorList>
            <person name="Blanco-Ulate B."/>
            <person name="Rolshausen P."/>
            <person name="Cantu D."/>
        </authorList>
    </citation>
    <scope>NUCLEOTIDE SEQUENCE [LARGE SCALE GENOMIC DNA]</scope>
    <source>
        <strain evidence="3">UCR-PA7</strain>
    </source>
</reference>
<protein>
    <submittedName>
        <fullName evidence="2">Uncharacterized protein</fullName>
    </submittedName>
</protein>
<dbReference type="GeneID" id="19326615"/>
<feature type="compositionally biased region" description="Basic and acidic residues" evidence="1">
    <location>
        <begin position="84"/>
        <end position="100"/>
    </location>
</feature>
<proteinExistence type="predicted"/>
<evidence type="ECO:0000313" key="2">
    <source>
        <dbReference type="EMBL" id="EON98462.1"/>
    </source>
</evidence>
<feature type="region of interest" description="Disordered" evidence="1">
    <location>
        <begin position="78"/>
        <end position="106"/>
    </location>
</feature>
<dbReference type="Proteomes" id="UP000014074">
    <property type="component" value="Unassembled WGS sequence"/>
</dbReference>
<evidence type="ECO:0000256" key="1">
    <source>
        <dbReference type="SAM" id="MobiDB-lite"/>
    </source>
</evidence>
<organism evidence="2 3">
    <name type="scientific">Phaeoacremonium minimum (strain UCR-PA7)</name>
    <name type="common">Esca disease fungus</name>
    <name type="synonym">Togninia minima</name>
    <dbReference type="NCBI Taxonomy" id="1286976"/>
    <lineage>
        <taxon>Eukaryota</taxon>
        <taxon>Fungi</taxon>
        <taxon>Dikarya</taxon>
        <taxon>Ascomycota</taxon>
        <taxon>Pezizomycotina</taxon>
        <taxon>Sordariomycetes</taxon>
        <taxon>Sordariomycetidae</taxon>
        <taxon>Togniniales</taxon>
        <taxon>Togniniaceae</taxon>
        <taxon>Phaeoacremonium</taxon>
    </lineage>
</organism>
<sequence length="106" mass="11175">MAVTFESATIVVEADAAVDYVNLGFDGATHLPNDGKAHGPLSGISSQALVFYTSGETHPPKTFYAAKPEVVFSSDTVHLTEGGPADRKLTATDENDKTAHWESPGL</sequence>
<accession>R8BGV5</accession>
<evidence type="ECO:0000313" key="3">
    <source>
        <dbReference type="Proteomes" id="UP000014074"/>
    </source>
</evidence>
<name>R8BGV5_PHAM7</name>
<keyword evidence="3" id="KW-1185">Reference proteome</keyword>
<dbReference type="KEGG" id="tmn:UCRPA7_6002"/>
<dbReference type="HOGENOM" id="CLU_2225027_0_0_1"/>